<dbReference type="AlphaFoldDB" id="A0A815GEW9"/>
<dbReference type="EMBL" id="CAJNOQ010014234">
    <property type="protein sequence ID" value="CAF1337525.1"/>
    <property type="molecule type" value="Genomic_DNA"/>
</dbReference>
<dbReference type="EMBL" id="CAJOBC010056860">
    <property type="protein sequence ID" value="CAF4196079.1"/>
    <property type="molecule type" value="Genomic_DNA"/>
</dbReference>
<accession>A0A815GEW9</accession>
<dbReference type="Proteomes" id="UP000677228">
    <property type="component" value="Unassembled WGS sequence"/>
</dbReference>
<evidence type="ECO:0000313" key="2">
    <source>
        <dbReference type="EMBL" id="CAF1337525.1"/>
    </source>
</evidence>
<reference evidence="2" key="1">
    <citation type="submission" date="2021-02" db="EMBL/GenBank/DDBJ databases">
        <authorList>
            <person name="Nowell W R."/>
        </authorList>
    </citation>
    <scope>NUCLEOTIDE SEQUENCE</scope>
</reference>
<gene>
    <name evidence="2" type="ORF">GPM918_LOCUS30265</name>
    <name evidence="1" type="ORF">OVA965_LOCUS23357</name>
    <name evidence="4" type="ORF">SRO942_LOCUS30874</name>
    <name evidence="3" type="ORF">TMI583_LOCUS24077</name>
</gene>
<comment type="caution">
    <text evidence="2">The sequence shown here is derived from an EMBL/GenBank/DDBJ whole genome shotgun (WGS) entry which is preliminary data.</text>
</comment>
<sequence length="152" mass="18248">MTPSEGGNSSLVTPLEMGFYDDLFATCDYYFEKIAVKDSSYEEYDENTDEYHFIKDCQQYDKDTAVKKLYIYANRKWEWSNINMEKDEIIYELIRKRIWNEYGMKYCLNEFTFVDGDDVLQGLNVYVLKLIEDLSKTIYFGLNGAYYYYEFI</sequence>
<keyword evidence="5" id="KW-1185">Reference proteome</keyword>
<dbReference type="Proteomes" id="UP000682733">
    <property type="component" value="Unassembled WGS sequence"/>
</dbReference>
<evidence type="ECO:0000313" key="4">
    <source>
        <dbReference type="EMBL" id="CAF4196079.1"/>
    </source>
</evidence>
<dbReference type="Proteomes" id="UP000681722">
    <property type="component" value="Unassembled WGS sequence"/>
</dbReference>
<dbReference type="EMBL" id="CAJNOK010013580">
    <property type="protein sequence ID" value="CAF1187275.1"/>
    <property type="molecule type" value="Genomic_DNA"/>
</dbReference>
<proteinExistence type="predicted"/>
<protein>
    <submittedName>
        <fullName evidence="2">Uncharacterized protein</fullName>
    </submittedName>
</protein>
<organism evidence="2 5">
    <name type="scientific">Didymodactylos carnosus</name>
    <dbReference type="NCBI Taxonomy" id="1234261"/>
    <lineage>
        <taxon>Eukaryota</taxon>
        <taxon>Metazoa</taxon>
        <taxon>Spiralia</taxon>
        <taxon>Gnathifera</taxon>
        <taxon>Rotifera</taxon>
        <taxon>Eurotatoria</taxon>
        <taxon>Bdelloidea</taxon>
        <taxon>Philodinida</taxon>
        <taxon>Philodinidae</taxon>
        <taxon>Didymodactylos</taxon>
    </lineage>
</organism>
<dbReference type="EMBL" id="CAJOBA010035110">
    <property type="protein sequence ID" value="CAF3998329.1"/>
    <property type="molecule type" value="Genomic_DNA"/>
</dbReference>
<evidence type="ECO:0000313" key="5">
    <source>
        <dbReference type="Proteomes" id="UP000663829"/>
    </source>
</evidence>
<evidence type="ECO:0000313" key="1">
    <source>
        <dbReference type="EMBL" id="CAF1187275.1"/>
    </source>
</evidence>
<name>A0A815GEW9_9BILA</name>
<dbReference type="Proteomes" id="UP000663829">
    <property type="component" value="Unassembled WGS sequence"/>
</dbReference>
<evidence type="ECO:0000313" key="3">
    <source>
        <dbReference type="EMBL" id="CAF3998329.1"/>
    </source>
</evidence>